<comment type="caution">
    <text evidence="7">The sequence shown here is derived from an EMBL/GenBank/DDBJ whole genome shotgun (WGS) entry which is preliminary data.</text>
</comment>
<dbReference type="Pfam" id="PF03631">
    <property type="entry name" value="Virul_fac_BrkB"/>
    <property type="match status" value="1"/>
</dbReference>
<organism evidence="7 8">
    <name type="scientific">Paeniglutamicibacter terrestris</name>
    <dbReference type="NCBI Taxonomy" id="2723403"/>
    <lineage>
        <taxon>Bacteria</taxon>
        <taxon>Bacillati</taxon>
        <taxon>Actinomycetota</taxon>
        <taxon>Actinomycetes</taxon>
        <taxon>Micrococcales</taxon>
        <taxon>Micrococcaceae</taxon>
        <taxon>Paeniglutamicibacter</taxon>
    </lineage>
</organism>
<evidence type="ECO:0000256" key="5">
    <source>
        <dbReference type="ARBA" id="ARBA00023136"/>
    </source>
</evidence>
<feature type="transmembrane region" description="Helical" evidence="6">
    <location>
        <begin position="190"/>
        <end position="216"/>
    </location>
</feature>
<evidence type="ECO:0000313" key="7">
    <source>
        <dbReference type="EMBL" id="NKG21385.1"/>
    </source>
</evidence>
<dbReference type="InterPro" id="IPR017039">
    <property type="entry name" value="Virul_fac_BrkB"/>
</dbReference>
<evidence type="ECO:0000256" key="6">
    <source>
        <dbReference type="SAM" id="Phobius"/>
    </source>
</evidence>
<proteinExistence type="predicted"/>
<dbReference type="EMBL" id="JAAWVT010000005">
    <property type="protein sequence ID" value="NKG21385.1"/>
    <property type="molecule type" value="Genomic_DNA"/>
</dbReference>
<dbReference type="RefSeq" id="WP_168152204.1">
    <property type="nucleotide sequence ID" value="NZ_JAAWVT010000005.1"/>
</dbReference>
<evidence type="ECO:0000256" key="4">
    <source>
        <dbReference type="ARBA" id="ARBA00022989"/>
    </source>
</evidence>
<protein>
    <submittedName>
        <fullName evidence="7">YihY/virulence factor BrkB family protein</fullName>
    </submittedName>
</protein>
<evidence type="ECO:0000313" key="8">
    <source>
        <dbReference type="Proteomes" id="UP000746595"/>
    </source>
</evidence>
<keyword evidence="3 6" id="KW-0812">Transmembrane</keyword>
<dbReference type="PANTHER" id="PTHR30213">
    <property type="entry name" value="INNER MEMBRANE PROTEIN YHJD"/>
    <property type="match status" value="1"/>
</dbReference>
<reference evidence="7 8" key="1">
    <citation type="submission" date="2020-04" db="EMBL/GenBank/DDBJ databases">
        <title>Paeniglutamicibacter sp. ANT13_2, a novel actinomycete isolated from sediment in Antarctica.</title>
        <authorList>
            <person name="Sakdapetsiri C."/>
            <person name="Pinyakong O."/>
        </authorList>
    </citation>
    <scope>NUCLEOTIDE SEQUENCE [LARGE SCALE GENOMIC DNA]</scope>
    <source>
        <strain evidence="7 8">ANT13_2</strain>
    </source>
</reference>
<dbReference type="Proteomes" id="UP000746595">
    <property type="component" value="Unassembled WGS sequence"/>
</dbReference>
<keyword evidence="5 6" id="KW-0472">Membrane</keyword>
<feature type="transmembrane region" description="Helical" evidence="6">
    <location>
        <begin position="237"/>
        <end position="261"/>
    </location>
</feature>
<name>A0ABX1G553_9MICC</name>
<keyword evidence="2" id="KW-1003">Cell membrane</keyword>
<keyword evidence="8" id="KW-1185">Reference proteome</keyword>
<evidence type="ECO:0000256" key="2">
    <source>
        <dbReference type="ARBA" id="ARBA00022475"/>
    </source>
</evidence>
<dbReference type="PANTHER" id="PTHR30213:SF1">
    <property type="entry name" value="INNER MEMBRANE PROTEIN YHJD"/>
    <property type="match status" value="1"/>
</dbReference>
<accession>A0ABX1G553</accession>
<comment type="subcellular location">
    <subcellularLocation>
        <location evidence="1">Cell membrane</location>
        <topology evidence="1">Multi-pass membrane protein</topology>
    </subcellularLocation>
</comment>
<evidence type="ECO:0000256" key="1">
    <source>
        <dbReference type="ARBA" id="ARBA00004651"/>
    </source>
</evidence>
<sequence>MAGRRTKQATEPDWDVASDGLALEDSNTTTIDPVAAELGTRAPGLVARRFIGAPVVAPPSPLDPRALDSFIRVKAQELYMARASGSSWQRIKAFFILLTAKSYALYPMRVWNLYVRRRGPLLAAGGAYRMFFSIAAMLVAGFSLLGIFAADNPVLRDGIINMVAASTPGLINTGHGGLAKPEDLLGLGGFGLTLMISVGALIFTSLGWLAGLREGIRTIFGLHRDRSNPVISKLRDALLLLLLAVALVTSSALAVVSSSMIDSLGHLLNLGGWWTSALSRVGFIVAMFALDCATAWVLLRVASRAKIIDGGLVAGVLLAGAGATVLRFLSATLLASLTNNVVLAPFAVILGLFVWFNLLGQTYLLSASIVAVRSADVQRLRAKRN</sequence>
<feature type="transmembrane region" description="Helical" evidence="6">
    <location>
        <begin position="126"/>
        <end position="149"/>
    </location>
</feature>
<keyword evidence="4 6" id="KW-1133">Transmembrane helix</keyword>
<feature type="transmembrane region" description="Helical" evidence="6">
    <location>
        <begin position="281"/>
        <end position="299"/>
    </location>
</feature>
<evidence type="ECO:0000256" key="3">
    <source>
        <dbReference type="ARBA" id="ARBA00022692"/>
    </source>
</evidence>
<gene>
    <name evidence="7" type="ORF">HED64_11795</name>
</gene>
<feature type="transmembrane region" description="Helical" evidence="6">
    <location>
        <begin position="311"/>
        <end position="335"/>
    </location>
</feature>